<dbReference type="InterPro" id="IPR003400">
    <property type="entry name" value="ExbD"/>
</dbReference>
<dbReference type="PANTHER" id="PTHR30558:SF3">
    <property type="entry name" value="BIOPOLYMER TRANSPORT PROTEIN EXBD-RELATED"/>
    <property type="match status" value="1"/>
</dbReference>
<evidence type="ECO:0000313" key="10">
    <source>
        <dbReference type="Proteomes" id="UP000278085"/>
    </source>
</evidence>
<comment type="subcellular location">
    <subcellularLocation>
        <location evidence="1">Cell membrane</location>
        <topology evidence="1">Single-pass membrane protein</topology>
    </subcellularLocation>
    <subcellularLocation>
        <location evidence="7">Cell membrane</location>
        <topology evidence="7">Single-pass type II membrane protein</topology>
    </subcellularLocation>
</comment>
<proteinExistence type="inferred from homology"/>
<evidence type="ECO:0000256" key="4">
    <source>
        <dbReference type="ARBA" id="ARBA00022692"/>
    </source>
</evidence>
<dbReference type="PANTHER" id="PTHR30558">
    <property type="entry name" value="EXBD MEMBRANE COMPONENT OF PMF-DRIVEN MACROMOLECULE IMPORT SYSTEM"/>
    <property type="match status" value="1"/>
</dbReference>
<reference evidence="9 10" key="1">
    <citation type="submission" date="2018-12" db="EMBL/GenBank/DDBJ databases">
        <authorList>
            <person name="Yang E."/>
        </authorList>
    </citation>
    <scope>NUCLEOTIDE SEQUENCE [LARGE SCALE GENOMIC DNA]</scope>
    <source>
        <strain evidence="9 10">SOD</strain>
    </source>
</reference>
<keyword evidence="6 8" id="KW-0472">Membrane</keyword>
<dbReference type="EMBL" id="RXLQ01000011">
    <property type="protein sequence ID" value="RSZ57245.1"/>
    <property type="molecule type" value="Genomic_DNA"/>
</dbReference>
<comment type="caution">
    <text evidence="9">The sequence shown here is derived from an EMBL/GenBank/DDBJ whole genome shotgun (WGS) entry which is preliminary data.</text>
</comment>
<dbReference type="OrthoDB" id="424972at2"/>
<keyword evidence="7" id="KW-0813">Transport</keyword>
<dbReference type="RefSeq" id="WP_126076009.1">
    <property type="nucleotide sequence ID" value="NZ_CP051166.1"/>
</dbReference>
<organism evidence="9 10">
    <name type="scientific">Massilia atriviolacea</name>
    <dbReference type="NCBI Taxonomy" id="2495579"/>
    <lineage>
        <taxon>Bacteria</taxon>
        <taxon>Pseudomonadati</taxon>
        <taxon>Pseudomonadota</taxon>
        <taxon>Betaproteobacteria</taxon>
        <taxon>Burkholderiales</taxon>
        <taxon>Oxalobacteraceae</taxon>
        <taxon>Telluria group</taxon>
        <taxon>Massilia</taxon>
    </lineage>
</organism>
<evidence type="ECO:0000256" key="2">
    <source>
        <dbReference type="ARBA" id="ARBA00005811"/>
    </source>
</evidence>
<evidence type="ECO:0000313" key="9">
    <source>
        <dbReference type="EMBL" id="RSZ57245.1"/>
    </source>
</evidence>
<name>A0A430HIA3_9BURK</name>
<dbReference type="GO" id="GO:0015031">
    <property type="term" value="P:protein transport"/>
    <property type="evidence" value="ECO:0007669"/>
    <property type="project" value="UniProtKB-KW"/>
</dbReference>
<evidence type="ECO:0000256" key="7">
    <source>
        <dbReference type="RuleBase" id="RU003879"/>
    </source>
</evidence>
<dbReference type="GO" id="GO:0022857">
    <property type="term" value="F:transmembrane transporter activity"/>
    <property type="evidence" value="ECO:0007669"/>
    <property type="project" value="InterPro"/>
</dbReference>
<keyword evidence="3" id="KW-1003">Cell membrane</keyword>
<keyword evidence="5 8" id="KW-1133">Transmembrane helix</keyword>
<evidence type="ECO:0000256" key="6">
    <source>
        <dbReference type="ARBA" id="ARBA00023136"/>
    </source>
</evidence>
<keyword evidence="4 7" id="KW-0812">Transmembrane</keyword>
<dbReference type="GO" id="GO:0005886">
    <property type="term" value="C:plasma membrane"/>
    <property type="evidence" value="ECO:0007669"/>
    <property type="project" value="UniProtKB-SubCell"/>
</dbReference>
<dbReference type="Gene3D" id="3.30.420.270">
    <property type="match status" value="1"/>
</dbReference>
<gene>
    <name evidence="9" type="ORF">EJB06_20935</name>
</gene>
<evidence type="ECO:0000256" key="5">
    <source>
        <dbReference type="ARBA" id="ARBA00022989"/>
    </source>
</evidence>
<comment type="similarity">
    <text evidence="2 7">Belongs to the ExbD/TolR family.</text>
</comment>
<dbReference type="Proteomes" id="UP000278085">
    <property type="component" value="Unassembled WGS sequence"/>
</dbReference>
<dbReference type="AlphaFoldDB" id="A0A430HIA3"/>
<evidence type="ECO:0000256" key="3">
    <source>
        <dbReference type="ARBA" id="ARBA00022475"/>
    </source>
</evidence>
<dbReference type="Pfam" id="PF02472">
    <property type="entry name" value="ExbD"/>
    <property type="match status" value="1"/>
</dbReference>
<evidence type="ECO:0000256" key="1">
    <source>
        <dbReference type="ARBA" id="ARBA00004162"/>
    </source>
</evidence>
<feature type="transmembrane region" description="Helical" evidence="8">
    <location>
        <begin position="16"/>
        <end position="36"/>
    </location>
</feature>
<keyword evidence="10" id="KW-1185">Reference proteome</keyword>
<accession>A0A430HIA3</accession>
<sequence length="149" mass="16238">MNFRRGQKREDPEINLIPFIDVLLVVLIFLMVTTTYSKFTELKITLPTADAEKALEKPFELNVTVDAKGNYTINNQPVSFSNVANLASDLKAAAAAGNNGQAATGEKSPVVVINADQFAMHQMVINVMEAARMAGYDKLTFAAQTGQKN</sequence>
<evidence type="ECO:0000256" key="8">
    <source>
        <dbReference type="SAM" id="Phobius"/>
    </source>
</evidence>
<protein>
    <submittedName>
        <fullName evidence="9">Biopolymer transporter ExbD</fullName>
    </submittedName>
</protein>
<keyword evidence="7" id="KW-0653">Protein transport</keyword>